<evidence type="ECO:0000313" key="3">
    <source>
        <dbReference type="EMBL" id="KAK5703040.1"/>
    </source>
</evidence>
<evidence type="ECO:0008006" key="5">
    <source>
        <dbReference type="Google" id="ProtNLM"/>
    </source>
</evidence>
<comment type="caution">
    <text evidence="3">The sequence shown here is derived from an EMBL/GenBank/DDBJ whole genome shotgun (WGS) entry which is preliminary data.</text>
</comment>
<dbReference type="AlphaFoldDB" id="A0AAN8A3Y8"/>
<name>A0AAN8A3Y8_9PEZI</name>
<feature type="compositionally biased region" description="Polar residues" evidence="1">
    <location>
        <begin position="181"/>
        <end position="191"/>
    </location>
</feature>
<reference evidence="3" key="1">
    <citation type="submission" date="2023-08" db="EMBL/GenBank/DDBJ databases">
        <title>Black Yeasts Isolated from many extreme environments.</title>
        <authorList>
            <person name="Coleine C."/>
            <person name="Stajich J.E."/>
            <person name="Selbmann L."/>
        </authorList>
    </citation>
    <scope>NUCLEOTIDE SEQUENCE</scope>
    <source>
        <strain evidence="3">CCFEE 5810</strain>
    </source>
</reference>
<feature type="compositionally biased region" description="Low complexity" evidence="1">
    <location>
        <begin position="202"/>
        <end position="219"/>
    </location>
</feature>
<feature type="transmembrane region" description="Helical" evidence="2">
    <location>
        <begin position="231"/>
        <end position="254"/>
    </location>
</feature>
<keyword evidence="2" id="KW-1133">Transmembrane helix</keyword>
<evidence type="ECO:0000256" key="2">
    <source>
        <dbReference type="SAM" id="Phobius"/>
    </source>
</evidence>
<keyword evidence="2" id="KW-0812">Transmembrane</keyword>
<sequence length="336" mass="34807">MSSFTITLVERPPTVYVTFSSSTALTTVFSPLPTCTSGPWISVNSTQGTITCTQSMDSNLIASCYPPGFIADAAVLYSPGVCPSDYTAAASWTTDSSNATTSICCPSGMAYLQLASSCSAILGNLGDTAATVMIDNSTTLYSQLFTAYAPTIGVAWALTDLERFTPVSAPLLVRVDATATSAPHSSGTASLTVDGGPGVTNSTASSTPSASSTQPASESKTNRSRVSTGEIVGISVGATIFGILLLALGAWLLYFRRKKKTQAITASATLTDGKAELPGDSNTEKLGPHAGELETRGEVFEFAGQGKPAELESHARYELEGDFHGYEAGIVRSPTT</sequence>
<accession>A0AAN8A3Y8</accession>
<keyword evidence="2" id="KW-0472">Membrane</keyword>
<evidence type="ECO:0000313" key="4">
    <source>
        <dbReference type="Proteomes" id="UP001310594"/>
    </source>
</evidence>
<feature type="region of interest" description="Disordered" evidence="1">
    <location>
        <begin position="181"/>
        <end position="225"/>
    </location>
</feature>
<dbReference type="Proteomes" id="UP001310594">
    <property type="component" value="Unassembled WGS sequence"/>
</dbReference>
<protein>
    <recommendedName>
        <fullName evidence="5">Mid2 domain-containing protein</fullName>
    </recommendedName>
</protein>
<organism evidence="3 4">
    <name type="scientific">Elasticomyces elasticus</name>
    <dbReference type="NCBI Taxonomy" id="574655"/>
    <lineage>
        <taxon>Eukaryota</taxon>
        <taxon>Fungi</taxon>
        <taxon>Dikarya</taxon>
        <taxon>Ascomycota</taxon>
        <taxon>Pezizomycotina</taxon>
        <taxon>Dothideomycetes</taxon>
        <taxon>Dothideomycetidae</taxon>
        <taxon>Mycosphaerellales</taxon>
        <taxon>Teratosphaeriaceae</taxon>
        <taxon>Elasticomyces</taxon>
    </lineage>
</organism>
<evidence type="ECO:0000256" key="1">
    <source>
        <dbReference type="SAM" id="MobiDB-lite"/>
    </source>
</evidence>
<proteinExistence type="predicted"/>
<dbReference type="EMBL" id="JAVRQU010000005">
    <property type="protein sequence ID" value="KAK5703040.1"/>
    <property type="molecule type" value="Genomic_DNA"/>
</dbReference>
<gene>
    <name evidence="3" type="ORF">LTR97_003986</name>
</gene>